<sequence length="92" mass="10174">MKADADKNSVRNLQPFSTTVVRSVAVGGEGNEQCVCKSLRLESHRIVANFDVYVSAVGSITSVSEIAAWRLLFHLHVVYFICSFVSVRRGRS</sequence>
<dbReference type="Proteomes" id="UP000244005">
    <property type="component" value="Unassembled WGS sequence"/>
</dbReference>
<evidence type="ECO:0000313" key="2">
    <source>
        <dbReference type="EMBL" id="PTQ32926.1"/>
    </source>
</evidence>
<organism evidence="2 3">
    <name type="scientific">Marchantia polymorpha</name>
    <name type="common">Common liverwort</name>
    <name type="synonym">Marchantia aquatica</name>
    <dbReference type="NCBI Taxonomy" id="3197"/>
    <lineage>
        <taxon>Eukaryota</taxon>
        <taxon>Viridiplantae</taxon>
        <taxon>Streptophyta</taxon>
        <taxon>Embryophyta</taxon>
        <taxon>Marchantiophyta</taxon>
        <taxon>Marchantiopsida</taxon>
        <taxon>Marchantiidae</taxon>
        <taxon>Marchantiales</taxon>
        <taxon>Marchantiaceae</taxon>
        <taxon>Marchantia</taxon>
    </lineage>
</organism>
<dbReference type="AlphaFoldDB" id="A0A2R6WGF5"/>
<keyword evidence="3" id="KW-1185">Reference proteome</keyword>
<protein>
    <submittedName>
        <fullName evidence="2">Uncharacterized protein</fullName>
    </submittedName>
</protein>
<proteinExistence type="predicted"/>
<dbReference type="Gramene" id="Mp5g10890.1">
    <property type="protein sequence ID" value="Mp5g10890.1.cds1"/>
    <property type="gene ID" value="Mp5g10890"/>
</dbReference>
<name>A0A2R6WGF5_MARPO</name>
<feature type="transmembrane region" description="Helical" evidence="1">
    <location>
        <begin position="67"/>
        <end position="87"/>
    </location>
</feature>
<keyword evidence="1" id="KW-1133">Transmembrane helix</keyword>
<gene>
    <name evidence="2" type="ORF">MARPO_0093s0010</name>
</gene>
<keyword evidence="1" id="KW-0472">Membrane</keyword>
<evidence type="ECO:0000256" key="1">
    <source>
        <dbReference type="SAM" id="Phobius"/>
    </source>
</evidence>
<reference evidence="3" key="1">
    <citation type="journal article" date="2017" name="Cell">
        <title>Insights into land plant evolution garnered from the Marchantia polymorpha genome.</title>
        <authorList>
            <person name="Bowman J.L."/>
            <person name="Kohchi T."/>
            <person name="Yamato K.T."/>
            <person name="Jenkins J."/>
            <person name="Shu S."/>
            <person name="Ishizaki K."/>
            <person name="Yamaoka S."/>
            <person name="Nishihama R."/>
            <person name="Nakamura Y."/>
            <person name="Berger F."/>
            <person name="Adam C."/>
            <person name="Aki S.S."/>
            <person name="Althoff F."/>
            <person name="Araki T."/>
            <person name="Arteaga-Vazquez M.A."/>
            <person name="Balasubrmanian S."/>
            <person name="Barry K."/>
            <person name="Bauer D."/>
            <person name="Boehm C.R."/>
            <person name="Briginshaw L."/>
            <person name="Caballero-Perez J."/>
            <person name="Catarino B."/>
            <person name="Chen F."/>
            <person name="Chiyoda S."/>
            <person name="Chovatia M."/>
            <person name="Davies K.M."/>
            <person name="Delmans M."/>
            <person name="Demura T."/>
            <person name="Dierschke T."/>
            <person name="Dolan L."/>
            <person name="Dorantes-Acosta A.E."/>
            <person name="Eklund D.M."/>
            <person name="Florent S.N."/>
            <person name="Flores-Sandoval E."/>
            <person name="Fujiyama A."/>
            <person name="Fukuzawa H."/>
            <person name="Galik B."/>
            <person name="Grimanelli D."/>
            <person name="Grimwood J."/>
            <person name="Grossniklaus U."/>
            <person name="Hamada T."/>
            <person name="Haseloff J."/>
            <person name="Hetherington A.J."/>
            <person name="Higo A."/>
            <person name="Hirakawa Y."/>
            <person name="Hundley H.N."/>
            <person name="Ikeda Y."/>
            <person name="Inoue K."/>
            <person name="Inoue S.I."/>
            <person name="Ishida S."/>
            <person name="Jia Q."/>
            <person name="Kakita M."/>
            <person name="Kanazawa T."/>
            <person name="Kawai Y."/>
            <person name="Kawashima T."/>
            <person name="Kennedy M."/>
            <person name="Kinose K."/>
            <person name="Kinoshita T."/>
            <person name="Kohara Y."/>
            <person name="Koide E."/>
            <person name="Komatsu K."/>
            <person name="Kopischke S."/>
            <person name="Kubo M."/>
            <person name="Kyozuka J."/>
            <person name="Lagercrantz U."/>
            <person name="Lin S.S."/>
            <person name="Lindquist E."/>
            <person name="Lipzen A.M."/>
            <person name="Lu C.W."/>
            <person name="De Luna E."/>
            <person name="Martienssen R.A."/>
            <person name="Minamino N."/>
            <person name="Mizutani M."/>
            <person name="Mizutani M."/>
            <person name="Mochizuki N."/>
            <person name="Monte I."/>
            <person name="Mosher R."/>
            <person name="Nagasaki H."/>
            <person name="Nakagami H."/>
            <person name="Naramoto S."/>
            <person name="Nishitani K."/>
            <person name="Ohtani M."/>
            <person name="Okamoto T."/>
            <person name="Okumura M."/>
            <person name="Phillips J."/>
            <person name="Pollak B."/>
            <person name="Reinders A."/>
            <person name="Rovekamp M."/>
            <person name="Sano R."/>
            <person name="Sawa S."/>
            <person name="Schmid M.W."/>
            <person name="Shirakawa M."/>
            <person name="Solano R."/>
            <person name="Spunde A."/>
            <person name="Suetsugu N."/>
            <person name="Sugano S."/>
            <person name="Sugiyama A."/>
            <person name="Sun R."/>
            <person name="Suzuki Y."/>
            <person name="Takenaka M."/>
            <person name="Takezawa D."/>
            <person name="Tomogane H."/>
            <person name="Tsuzuki M."/>
            <person name="Ueda T."/>
            <person name="Umeda M."/>
            <person name="Ward J.M."/>
            <person name="Watanabe Y."/>
            <person name="Yazaki K."/>
            <person name="Yokoyama R."/>
            <person name="Yoshitake Y."/>
            <person name="Yotsui I."/>
            <person name="Zachgo S."/>
            <person name="Schmutz J."/>
        </authorList>
    </citation>
    <scope>NUCLEOTIDE SEQUENCE [LARGE SCALE GENOMIC DNA]</scope>
    <source>
        <strain evidence="3">Tak-1</strain>
    </source>
</reference>
<evidence type="ECO:0000313" key="3">
    <source>
        <dbReference type="Proteomes" id="UP000244005"/>
    </source>
</evidence>
<accession>A0A2R6WGF5</accession>
<dbReference type="EMBL" id="KZ772765">
    <property type="protein sequence ID" value="PTQ32926.1"/>
    <property type="molecule type" value="Genomic_DNA"/>
</dbReference>
<keyword evidence="1" id="KW-0812">Transmembrane</keyword>